<reference evidence="3" key="1">
    <citation type="submission" date="2019-08" db="EMBL/GenBank/DDBJ databases">
        <title>Limnoglobus roseus gen. nov., sp. nov., a novel freshwater planctomycete with a giant genome from the family Gemmataceae.</title>
        <authorList>
            <person name="Kulichevskaya I.S."/>
            <person name="Naumoff D.G."/>
            <person name="Miroshnikov K."/>
            <person name="Ivanova A."/>
            <person name="Philippov D.A."/>
            <person name="Hakobyan A."/>
            <person name="Rijpstra I.C."/>
            <person name="Sinninghe Damste J.S."/>
            <person name="Liesack W."/>
            <person name="Dedysh S.N."/>
        </authorList>
    </citation>
    <scope>NUCLEOTIDE SEQUENCE [LARGE SCALE GENOMIC DNA]</scope>
    <source>
        <strain evidence="3">PX52</strain>
    </source>
</reference>
<dbReference type="OrthoDB" id="294265at2"/>
<gene>
    <name evidence="2" type="ORF">PX52LOC_01633</name>
</gene>
<protein>
    <submittedName>
        <fullName evidence="2">Uncharacterized protein</fullName>
    </submittedName>
</protein>
<sequence length="227" mass="24926">MARTRKKEVATQSPADTSFNPSEFDSAPPTAAAIVQQVADSTRLPDADRQASHENGHSHVESEARRHGQHATGHIANPSSKRRESHAAGVRKLPGTLMVKAGDLAVRLIDAGDNRMGIGIKVDLPEGRTLSDEEKQIIRRHVKGEDGEQTGFSWDNDNKMWLKQIVRQGEDPGSVPSTRPVAIRLDAESRVEKLADALRQHQADPVSYAESVRQRREQAAESGRIPD</sequence>
<dbReference type="RefSeq" id="WP_149109612.1">
    <property type="nucleotide sequence ID" value="NZ_CP042425.1"/>
</dbReference>
<feature type="region of interest" description="Disordered" evidence="1">
    <location>
        <begin position="197"/>
        <end position="227"/>
    </location>
</feature>
<feature type="compositionally biased region" description="Basic and acidic residues" evidence="1">
    <location>
        <begin position="43"/>
        <end position="66"/>
    </location>
</feature>
<evidence type="ECO:0000313" key="2">
    <source>
        <dbReference type="EMBL" id="QEL14739.1"/>
    </source>
</evidence>
<evidence type="ECO:0000256" key="1">
    <source>
        <dbReference type="SAM" id="MobiDB-lite"/>
    </source>
</evidence>
<dbReference type="AlphaFoldDB" id="A0A5C1A682"/>
<proteinExistence type="predicted"/>
<dbReference type="Proteomes" id="UP000324974">
    <property type="component" value="Chromosome"/>
</dbReference>
<feature type="region of interest" description="Disordered" evidence="1">
    <location>
        <begin position="1"/>
        <end position="90"/>
    </location>
</feature>
<feature type="compositionally biased region" description="Polar residues" evidence="1">
    <location>
        <begin position="10"/>
        <end position="23"/>
    </location>
</feature>
<name>A0A5C1A682_9BACT</name>
<dbReference type="KEGG" id="lrs:PX52LOC_01633"/>
<keyword evidence="3" id="KW-1185">Reference proteome</keyword>
<feature type="compositionally biased region" description="Basic and acidic residues" evidence="1">
    <location>
        <begin position="212"/>
        <end position="227"/>
    </location>
</feature>
<accession>A0A5C1A682</accession>
<evidence type="ECO:0000313" key="3">
    <source>
        <dbReference type="Proteomes" id="UP000324974"/>
    </source>
</evidence>
<dbReference type="EMBL" id="CP042425">
    <property type="protein sequence ID" value="QEL14739.1"/>
    <property type="molecule type" value="Genomic_DNA"/>
</dbReference>
<organism evidence="2 3">
    <name type="scientific">Limnoglobus roseus</name>
    <dbReference type="NCBI Taxonomy" id="2598579"/>
    <lineage>
        <taxon>Bacteria</taxon>
        <taxon>Pseudomonadati</taxon>
        <taxon>Planctomycetota</taxon>
        <taxon>Planctomycetia</taxon>
        <taxon>Gemmatales</taxon>
        <taxon>Gemmataceae</taxon>
        <taxon>Limnoglobus</taxon>
    </lineage>
</organism>